<gene>
    <name evidence="5" type="ORF">METZ01_LOCUS320260</name>
</gene>
<dbReference type="InterPro" id="IPR006439">
    <property type="entry name" value="HAD-SF_hydro_IA"/>
</dbReference>
<accession>A0A382P288</accession>
<dbReference type="NCBIfam" id="TIGR01509">
    <property type="entry name" value="HAD-SF-IA-v3"/>
    <property type="match status" value="1"/>
</dbReference>
<evidence type="ECO:0000256" key="2">
    <source>
        <dbReference type="ARBA" id="ARBA00022723"/>
    </source>
</evidence>
<name>A0A382P288_9ZZZZ</name>
<dbReference type="FunFam" id="1.10.150.240:FF:000001">
    <property type="entry name" value="Haloacid dehalogenase-like hydrolase domain"/>
    <property type="match status" value="1"/>
</dbReference>
<dbReference type="GO" id="GO:0046872">
    <property type="term" value="F:metal ion binding"/>
    <property type="evidence" value="ECO:0007669"/>
    <property type="project" value="UniProtKB-KW"/>
</dbReference>
<dbReference type="GO" id="GO:0016791">
    <property type="term" value="F:phosphatase activity"/>
    <property type="evidence" value="ECO:0007669"/>
    <property type="project" value="TreeGrafter"/>
</dbReference>
<keyword evidence="3" id="KW-0378">Hydrolase</keyword>
<evidence type="ECO:0000256" key="1">
    <source>
        <dbReference type="ARBA" id="ARBA00001946"/>
    </source>
</evidence>
<sequence length="199" mass="22195">MNNTISPTCVIYDMDGLLLDTERFYSMVTQQIVERYGKNFDWTLKSKILGRRAIESAQIIVDTLELPITANEYLLQRNEILPLKFSECQPLPGVEKLTRHLSSKGIPQAVATSSKRDMYEAKVSYHREWFSIFQTVVTGDDPEVSEGKPAHDIFLVAAKRLGGQSENCLAFEDAPSGTQAAYAAGMSVIAIPDSNMDKQ</sequence>
<evidence type="ECO:0000256" key="4">
    <source>
        <dbReference type="ARBA" id="ARBA00022842"/>
    </source>
</evidence>
<feature type="non-terminal residue" evidence="5">
    <location>
        <position position="199"/>
    </location>
</feature>
<keyword evidence="2" id="KW-0479">Metal-binding</keyword>
<dbReference type="InterPro" id="IPR023198">
    <property type="entry name" value="PGP-like_dom2"/>
</dbReference>
<protein>
    <recommendedName>
        <fullName evidence="6">HAD family hydrolase</fullName>
    </recommendedName>
</protein>
<dbReference type="PANTHER" id="PTHR18901">
    <property type="entry name" value="2-DEOXYGLUCOSE-6-PHOSPHATE PHOSPHATASE 2"/>
    <property type="match status" value="1"/>
</dbReference>
<organism evidence="5">
    <name type="scientific">marine metagenome</name>
    <dbReference type="NCBI Taxonomy" id="408172"/>
    <lineage>
        <taxon>unclassified sequences</taxon>
        <taxon>metagenomes</taxon>
        <taxon>ecological metagenomes</taxon>
    </lineage>
</organism>
<dbReference type="InterPro" id="IPR036412">
    <property type="entry name" value="HAD-like_sf"/>
</dbReference>
<dbReference type="InterPro" id="IPR023214">
    <property type="entry name" value="HAD_sf"/>
</dbReference>
<evidence type="ECO:0000256" key="3">
    <source>
        <dbReference type="ARBA" id="ARBA00022801"/>
    </source>
</evidence>
<proteinExistence type="predicted"/>
<dbReference type="Pfam" id="PF13419">
    <property type="entry name" value="HAD_2"/>
    <property type="match status" value="1"/>
</dbReference>
<dbReference type="SFLD" id="SFLDS00003">
    <property type="entry name" value="Haloacid_Dehalogenase"/>
    <property type="match status" value="1"/>
</dbReference>
<dbReference type="Gene3D" id="1.10.150.240">
    <property type="entry name" value="Putative phosphatase, domain 2"/>
    <property type="match status" value="1"/>
</dbReference>
<dbReference type="PANTHER" id="PTHR18901:SF38">
    <property type="entry name" value="PSEUDOURIDINE-5'-PHOSPHATASE"/>
    <property type="match status" value="1"/>
</dbReference>
<dbReference type="InterPro" id="IPR041492">
    <property type="entry name" value="HAD_2"/>
</dbReference>
<comment type="cofactor">
    <cofactor evidence="1">
        <name>Mg(2+)</name>
        <dbReference type="ChEBI" id="CHEBI:18420"/>
    </cofactor>
</comment>
<keyword evidence="4" id="KW-0460">Magnesium</keyword>
<evidence type="ECO:0008006" key="6">
    <source>
        <dbReference type="Google" id="ProtNLM"/>
    </source>
</evidence>
<dbReference type="Gene3D" id="3.40.50.1000">
    <property type="entry name" value="HAD superfamily/HAD-like"/>
    <property type="match status" value="1"/>
</dbReference>
<dbReference type="SUPFAM" id="SSF56784">
    <property type="entry name" value="HAD-like"/>
    <property type="match status" value="1"/>
</dbReference>
<dbReference type="EMBL" id="UINC01104339">
    <property type="protein sequence ID" value="SVC67406.1"/>
    <property type="molecule type" value="Genomic_DNA"/>
</dbReference>
<reference evidence="5" key="1">
    <citation type="submission" date="2018-05" db="EMBL/GenBank/DDBJ databases">
        <authorList>
            <person name="Lanie J.A."/>
            <person name="Ng W.-L."/>
            <person name="Kazmierczak K.M."/>
            <person name="Andrzejewski T.M."/>
            <person name="Davidsen T.M."/>
            <person name="Wayne K.J."/>
            <person name="Tettelin H."/>
            <person name="Glass J.I."/>
            <person name="Rusch D."/>
            <person name="Podicherti R."/>
            <person name="Tsui H.-C.T."/>
            <person name="Winkler M.E."/>
        </authorList>
    </citation>
    <scope>NUCLEOTIDE SEQUENCE</scope>
</reference>
<dbReference type="AlphaFoldDB" id="A0A382P288"/>
<evidence type="ECO:0000313" key="5">
    <source>
        <dbReference type="EMBL" id="SVC67406.1"/>
    </source>
</evidence>
<dbReference type="FunFam" id="3.40.50.1000:FF:000055">
    <property type="entry name" value="Haloacid dehalogenase-like hydrolase family protein"/>
    <property type="match status" value="1"/>
</dbReference>
<dbReference type="SFLD" id="SFLDG01129">
    <property type="entry name" value="C1.5:_HAD__Beta-PGM__Phosphata"/>
    <property type="match status" value="1"/>
</dbReference>